<protein>
    <recommendedName>
        <fullName evidence="2">F-box domain-containing protein</fullName>
    </recommendedName>
</protein>
<evidence type="ECO:0008006" key="2">
    <source>
        <dbReference type="Google" id="ProtNLM"/>
    </source>
</evidence>
<organism evidence="1">
    <name type="scientific">Rhizophagus irregularis (strain DAOM 181602 / DAOM 197198 / MUCL 43194)</name>
    <name type="common">Arbuscular mycorrhizal fungus</name>
    <name type="synonym">Glomus intraradices</name>
    <dbReference type="NCBI Taxonomy" id="747089"/>
    <lineage>
        <taxon>Eukaryota</taxon>
        <taxon>Fungi</taxon>
        <taxon>Fungi incertae sedis</taxon>
        <taxon>Mucoromycota</taxon>
        <taxon>Glomeromycotina</taxon>
        <taxon>Glomeromycetes</taxon>
        <taxon>Glomerales</taxon>
        <taxon>Glomeraceae</taxon>
        <taxon>Rhizophagus</taxon>
    </lineage>
</organism>
<dbReference type="EMBL" id="KI295525">
    <property type="protein sequence ID" value="ESA02714.1"/>
    <property type="molecule type" value="Genomic_DNA"/>
</dbReference>
<dbReference type="STRING" id="747089.U9T3F9"/>
<sequence length="575" mass="67903">MANGIASELYTPFFSSSLFFVLILYMAYSKIFSGDLPELLNEIIQYFHHDYKTLHSCILVNRLWCRLAIPLLWEDPFSIPTLNCRFIDIYLSYLNEDCKLKLNEYGINNNLFPSNTFFNYPSFIQHLDTRKISNSIENWVAQLSYSIQNNNLQITNFTKLIYSSLFLIFIENEVKLRSLEVSLLSHQVCEYFDEAFELILKNPNFICDIKNLKLDFIITAETITKLLLFLNSNCNSISSLYFLFPSYYNNYPINEKSLSQIIDSQENLKKILLGYNNFPLYHSLLSLKNSNCSNTLNTIVFYYIDFNNIIVFNEVFNQLNVLESIHIIYCHSLDIKFIQQIINITKPFKLKSLFLNELLNIESLKLLIQKFGNNLEDFGICISNITDKSQQLIQLFESVLKYCQKIKFLYLPVGLNNQNINLLFNLIDNIKQNLNYLRIDALDYDNHFSSNILQNLGKILPLKLEYLNLGLVINNYGNDLEVFLKNSQNTFIKKLLIRNKKEDESDDIFPYIREYIMKKKRVKYLAILETIDEKCEDLFSLKDKVKELELYDIQVLYYYNLYIDIYCFVKENYLQ</sequence>
<reference evidence="1" key="1">
    <citation type="submission" date="2013-07" db="EMBL/GenBank/DDBJ databases">
        <title>The genome of an arbuscular mycorrhizal fungus provides insights into the evolution of the oldest plant symbiosis.</title>
        <authorList>
            <consortium name="DOE Joint Genome Institute"/>
            <person name="Tisserant E."/>
            <person name="Malbreil M."/>
            <person name="Kuo A."/>
            <person name="Kohler A."/>
            <person name="Symeonidi A."/>
            <person name="Balestrini R."/>
            <person name="Charron P."/>
            <person name="Duensing N."/>
            <person name="Frei-dit-Frey N."/>
            <person name="Gianinazzi-Pearson V."/>
            <person name="Gilbert B."/>
            <person name="Handa Y."/>
            <person name="Hijri M."/>
            <person name="Kaul R."/>
            <person name="Kawaguchi M."/>
            <person name="Krajinski F."/>
            <person name="Lammers P."/>
            <person name="Lapierre D."/>
            <person name="Masclaux F.G."/>
            <person name="Murat C."/>
            <person name="Morin E."/>
            <person name="Ndikumana S."/>
            <person name="Pagni M."/>
            <person name="Petitpierre D."/>
            <person name="Requena N."/>
            <person name="Rosikiewicz P."/>
            <person name="Riley R."/>
            <person name="Saito K."/>
            <person name="San Clemente H."/>
            <person name="Shapiro H."/>
            <person name="van Tuinen D."/>
            <person name="Becard G."/>
            <person name="Bonfante P."/>
            <person name="Paszkowski U."/>
            <person name="Shachar-Hill Y."/>
            <person name="Young J.P."/>
            <person name="Sanders I.R."/>
            <person name="Henrissat B."/>
            <person name="Rensing S.A."/>
            <person name="Grigoriev I.V."/>
            <person name="Corradi N."/>
            <person name="Roux C."/>
            <person name="Martin F."/>
        </authorList>
    </citation>
    <scope>NUCLEOTIDE SEQUENCE</scope>
    <source>
        <strain evidence="1">DAOM 197198</strain>
    </source>
</reference>
<dbReference type="AlphaFoldDB" id="U9T3F9"/>
<accession>U9T3F9</accession>
<dbReference type="VEuPathDB" id="FungiDB:RhiirFUN_018309"/>
<proteinExistence type="predicted"/>
<name>U9T3F9_RHIID</name>
<dbReference type="HOGENOM" id="CLU_028913_2_1_1"/>
<gene>
    <name evidence="1" type="ORF">GLOINDRAFT_6251</name>
</gene>
<evidence type="ECO:0000313" key="1">
    <source>
        <dbReference type="EMBL" id="ESA02714.1"/>
    </source>
</evidence>